<reference evidence="8" key="1">
    <citation type="submission" date="2017-08" db="EMBL/GenBank/DDBJ databases">
        <authorList>
            <person name="Polle J.E."/>
            <person name="Barry K."/>
            <person name="Cushman J."/>
            <person name="Schmutz J."/>
            <person name="Tran D."/>
            <person name="Hathwaick L.T."/>
            <person name="Yim W.C."/>
            <person name="Jenkins J."/>
            <person name="Mckie-Krisberg Z.M."/>
            <person name="Prochnik S."/>
            <person name="Lindquist E."/>
            <person name="Dockter R.B."/>
            <person name="Adam C."/>
            <person name="Molina H."/>
            <person name="Bunkerborg J."/>
            <person name="Jin E."/>
            <person name="Buchheim M."/>
            <person name="Magnuson J."/>
        </authorList>
    </citation>
    <scope>NUCLEOTIDE SEQUENCE</scope>
    <source>
        <strain evidence="8">CCAP 19/18</strain>
    </source>
</reference>
<dbReference type="PANTHER" id="PTHR46127">
    <property type="entry name" value="CILIA- AND FLAGELLA-ASSOCIATED PROTEIN 65"/>
    <property type="match status" value="1"/>
</dbReference>
<comment type="subcellular location">
    <subcellularLocation>
        <location evidence="1">Cell projection</location>
        <location evidence="1">Cilium</location>
    </subcellularLocation>
    <subcellularLocation>
        <location evidence="2">Cytoplasm</location>
    </subcellularLocation>
</comment>
<feature type="non-terminal residue" evidence="8">
    <location>
        <position position="1101"/>
    </location>
</feature>
<proteinExistence type="predicted"/>
<keyword evidence="5" id="KW-0966">Cell projection</keyword>
<evidence type="ECO:0000313" key="9">
    <source>
        <dbReference type="Proteomes" id="UP000815325"/>
    </source>
</evidence>
<feature type="region of interest" description="Disordered" evidence="6">
    <location>
        <begin position="815"/>
        <end position="835"/>
    </location>
</feature>
<evidence type="ECO:0000256" key="4">
    <source>
        <dbReference type="ARBA" id="ARBA00023069"/>
    </source>
</evidence>
<keyword evidence="3" id="KW-0963">Cytoplasm</keyword>
<dbReference type="InterPro" id="IPR053879">
    <property type="entry name" value="HYDIN_VesB_CFA65-like_Ig"/>
</dbReference>
<evidence type="ECO:0000259" key="7">
    <source>
        <dbReference type="PROSITE" id="PS50202"/>
    </source>
</evidence>
<gene>
    <name evidence="8" type="ORF">DUNSADRAFT_5310</name>
</gene>
<dbReference type="InterPro" id="IPR057470">
    <property type="entry name" value="Ig_CFAP65_7th"/>
</dbReference>
<name>A0ABQ7GQI7_DUNSA</name>
<dbReference type="InterPro" id="IPR013783">
    <property type="entry name" value="Ig-like_fold"/>
</dbReference>
<dbReference type="Pfam" id="PF22544">
    <property type="entry name" value="HYDIN_VesB_CFA65-like_Ig"/>
    <property type="match status" value="3"/>
</dbReference>
<evidence type="ECO:0000256" key="6">
    <source>
        <dbReference type="SAM" id="MobiDB-lite"/>
    </source>
</evidence>
<protein>
    <recommendedName>
        <fullName evidence="7">MSP domain-containing protein</fullName>
    </recommendedName>
</protein>
<dbReference type="EMBL" id="MU069639">
    <property type="protein sequence ID" value="KAF5836871.1"/>
    <property type="molecule type" value="Genomic_DNA"/>
</dbReference>
<evidence type="ECO:0000313" key="8">
    <source>
        <dbReference type="EMBL" id="KAF5836871.1"/>
    </source>
</evidence>
<keyword evidence="9" id="KW-1185">Reference proteome</keyword>
<organism evidence="8 9">
    <name type="scientific">Dunaliella salina</name>
    <name type="common">Green alga</name>
    <name type="synonym">Protococcus salinus</name>
    <dbReference type="NCBI Taxonomy" id="3046"/>
    <lineage>
        <taxon>Eukaryota</taxon>
        <taxon>Viridiplantae</taxon>
        <taxon>Chlorophyta</taxon>
        <taxon>core chlorophytes</taxon>
        <taxon>Chlorophyceae</taxon>
        <taxon>CS clade</taxon>
        <taxon>Chlamydomonadales</taxon>
        <taxon>Dunaliellaceae</taxon>
        <taxon>Dunaliella</taxon>
    </lineage>
</organism>
<feature type="domain" description="MSP" evidence="7">
    <location>
        <begin position="691"/>
        <end position="847"/>
    </location>
</feature>
<feature type="region of interest" description="Disordered" evidence="6">
    <location>
        <begin position="467"/>
        <end position="503"/>
    </location>
</feature>
<dbReference type="InterPro" id="IPR000535">
    <property type="entry name" value="MSP_dom"/>
</dbReference>
<evidence type="ECO:0000256" key="3">
    <source>
        <dbReference type="ARBA" id="ARBA00022490"/>
    </source>
</evidence>
<dbReference type="Pfam" id="PF25249">
    <property type="entry name" value="Ig_CFAP65_7th"/>
    <property type="match status" value="1"/>
</dbReference>
<sequence>MDRSQNQQEVCYGIMPREQRASLLGIDCPSTLEWRNWQPGHEYPKNLHVKNVSLNTIKLKYHQPNSTAFMMDFAEIVTLRPGMSTPFQVMFRPVRLEHYSDQLEISLVGTHVSFIVDVQAHTPTTNIQVPPSLDFGYVPCKELQHLPLPVHNTGDVQVRVTWRLDAPFSISPQTSLLSPGDVIHFDVSFLPQEAGSFAGNATCILDNGSTASCSVSGIAKFPYLSMEVTTADFGEVLVGKSAEHILRFGNHSMVPANFTIVPEGQDQATDNVYTIQPARGKLGPEEYSEMRVVYTPKHSGAFSCQNWVLSTAGGNRVLLNVSGQAVGPLITFSSRVFQFGNVPLDNTVSRVLYIQNHSDVPAAYDFQVDPLDYFTFSKPQGTVGVRTTTHVTITFKAGGVLGGPGRQVCRLLGNSQCQGLTPHEWGFAKIIIIGQKHLWGNFVAFVDKMRPPPLEYRHVVSYLKRVEAGGPPVKPSSENEENGSAPETLQADGRSSPGLQGSIVMEGLGKEGSADEVGVVGSEGGLVGELSTERLLASKGKASGGLRALDGPDGWRLAFGGQDPAAAVTVDTTCLEFGTCSRLSASEYQPVTVTNRTSAKITAFFFTPPWQDAAGGPPKTVFQVFPESTDIKPGSSATFRVAFRPPRDSAHFCQSLTLCAHLKAMRNFRLLSDSQIVPPWAIPVLASGNTFLHSNPELSPKLELSHRMITFPPVQPHESSSQTLTLRNTGDTPISFSFKANLAALFPEFDVKPALGVVPPHSHLLVALQFKPSHPVVRATRATLVLNSSPLNATHITLRGAGDVPKLTFTDTPHPSAPGVVVPVGGRAKSHSESSSQMRGKVTSLYFRPTCVGASSRRMLTIHNPSRVAVGWKWQLPPKLEGIISATPACGMLRGNEAVQVAWSFVPVKEKAYDAKAQCLLLAPSSSSDPLAEPQTIGQLPLRVVGEGTQGVMAIEPPFLDLGPLRVGHPTRHTVSLVNQSDGLLRYSLACSPVPLHQYMGAASSSVLATAPGSVVGHTDASPSSGLSVQASVASFVPAKGEGNAAGERLQTDLTALLQESSYCMDTGEAPVEFDMTAYRAHNILHPEELWVDSPEGTIAA</sequence>
<dbReference type="PROSITE" id="PS50202">
    <property type="entry name" value="MSP"/>
    <property type="match status" value="1"/>
</dbReference>
<dbReference type="SUPFAM" id="SSF49354">
    <property type="entry name" value="PapD-like"/>
    <property type="match status" value="1"/>
</dbReference>
<evidence type="ECO:0000256" key="1">
    <source>
        <dbReference type="ARBA" id="ARBA00004138"/>
    </source>
</evidence>
<keyword evidence="4" id="KW-0969">Cilium</keyword>
<evidence type="ECO:0000256" key="5">
    <source>
        <dbReference type="ARBA" id="ARBA00023273"/>
    </source>
</evidence>
<dbReference type="InterPro" id="IPR008962">
    <property type="entry name" value="PapD-like_sf"/>
</dbReference>
<accession>A0ABQ7GQI7</accession>
<evidence type="ECO:0000256" key="2">
    <source>
        <dbReference type="ARBA" id="ARBA00004496"/>
    </source>
</evidence>
<dbReference type="PANTHER" id="PTHR46127:SF1">
    <property type="entry name" value="CILIA- AND FLAGELLA-ASSOCIATED PROTEIN 65"/>
    <property type="match status" value="1"/>
</dbReference>
<dbReference type="Gene3D" id="2.60.40.10">
    <property type="entry name" value="Immunoglobulins"/>
    <property type="match status" value="7"/>
</dbReference>
<dbReference type="InterPro" id="IPR052614">
    <property type="entry name" value="CFAP65"/>
</dbReference>
<comment type="caution">
    <text evidence="8">The sequence shown here is derived from an EMBL/GenBank/DDBJ whole genome shotgun (WGS) entry which is preliminary data.</text>
</comment>
<dbReference type="Proteomes" id="UP000815325">
    <property type="component" value="Unassembled WGS sequence"/>
</dbReference>